<reference evidence="1 2" key="1">
    <citation type="journal article" date="2006" name="Proc. Natl. Acad. Sci. U.S.A.">
        <title>Genomic analysis of the uncultivated marine crenarchaeote Cenarchaeum symbiosum.</title>
        <authorList>
            <person name="Hallam S.J."/>
            <person name="Konstantinidis K.T."/>
            <person name="Putnam N."/>
            <person name="Schleper C."/>
            <person name="Watanabe Y."/>
            <person name="Sugahara J."/>
            <person name="Preston C."/>
            <person name="de la Torre J."/>
            <person name="Richardson P.M."/>
            <person name="DeLong E.F."/>
        </authorList>
    </citation>
    <scope>NUCLEOTIDE SEQUENCE [LARGE SCALE GENOMIC DNA]</scope>
    <source>
        <strain evidence="2">A</strain>
    </source>
</reference>
<dbReference type="HOGENOM" id="CLU_106564_0_0_2"/>
<sequence>MAFHKAPPCFDGGSENLVRQLGNEADKCALVKTNAGGSGYEYHLARIPEGKVVIMSVILHPDGRQMVEPTTIKFLRKFYMTDELIFLTTNYAAVKNGYCMLAHASDGIFSSHLNAESCRRDHPRQRELVEDLQIRGGDELEEAGILTEYAALCTDIIDRKLG</sequence>
<protein>
    <submittedName>
        <fullName evidence="1">Uncharacterized protein</fullName>
    </submittedName>
</protein>
<name>A0RTX9_CENSY</name>
<proteinExistence type="predicted"/>
<accession>A0RTX9</accession>
<dbReference type="STRING" id="414004.CENSYa_0151"/>
<dbReference type="EMBL" id="DP000238">
    <property type="protein sequence ID" value="ABK76796.1"/>
    <property type="molecule type" value="Genomic_DNA"/>
</dbReference>
<dbReference type="AlphaFoldDB" id="A0RTX9"/>
<organism evidence="1 2">
    <name type="scientific">Cenarchaeum symbiosum (strain A)</name>
    <dbReference type="NCBI Taxonomy" id="414004"/>
    <lineage>
        <taxon>Archaea</taxon>
        <taxon>Nitrososphaerota</taxon>
        <taxon>Candidatus Cenarchaeales</taxon>
        <taxon>Candidatus Cenarchaeaceae</taxon>
        <taxon>Candidatus Cenarchaeum</taxon>
    </lineage>
</organism>
<keyword evidence="2" id="KW-1185">Reference proteome</keyword>
<evidence type="ECO:0000313" key="2">
    <source>
        <dbReference type="Proteomes" id="UP000000758"/>
    </source>
</evidence>
<gene>
    <name evidence="1" type="ordered locus">CENSYa_0151</name>
</gene>
<dbReference type="EnsemblBacteria" id="ABK76796">
    <property type="protein sequence ID" value="ABK76796"/>
    <property type="gene ID" value="CENSYa_0151"/>
</dbReference>
<evidence type="ECO:0000313" key="1">
    <source>
        <dbReference type="EMBL" id="ABK76796.1"/>
    </source>
</evidence>
<dbReference type="Proteomes" id="UP000000758">
    <property type="component" value="Chromosome"/>
</dbReference>
<dbReference type="KEGG" id="csy:CENSYa_0151"/>